<feature type="transmembrane region" description="Helical" evidence="1">
    <location>
        <begin position="6"/>
        <end position="29"/>
    </location>
</feature>
<evidence type="ECO:0000313" key="2">
    <source>
        <dbReference type="EMBL" id="DAD74742.1"/>
    </source>
</evidence>
<accession>A0A8S5LXI5</accession>
<keyword evidence="1" id="KW-1133">Transmembrane helix</keyword>
<protein>
    <submittedName>
        <fullName evidence="2">Uncharacterized protein</fullName>
    </submittedName>
</protein>
<dbReference type="EMBL" id="BK014764">
    <property type="protein sequence ID" value="DAD74742.1"/>
    <property type="molecule type" value="Genomic_DNA"/>
</dbReference>
<name>A0A8S5LXI5_9CAUD</name>
<sequence length="47" mass="5820">MTLGHFFIAFSYCLFSLLIRIILITYYIYNFLFISRYSKTYRIICYN</sequence>
<proteinExistence type="predicted"/>
<keyword evidence="1" id="KW-0812">Transmembrane</keyword>
<keyword evidence="1" id="KW-0472">Membrane</keyword>
<reference evidence="2" key="1">
    <citation type="journal article" date="2021" name="Proc. Natl. Acad. Sci. U.S.A.">
        <title>A Catalog of Tens of Thousands of Viruses from Human Metagenomes Reveals Hidden Associations with Chronic Diseases.</title>
        <authorList>
            <person name="Tisza M.J."/>
            <person name="Buck C.B."/>
        </authorList>
    </citation>
    <scope>NUCLEOTIDE SEQUENCE</scope>
    <source>
        <strain evidence="2">CtRQZ5</strain>
    </source>
</reference>
<evidence type="ECO:0000256" key="1">
    <source>
        <dbReference type="SAM" id="Phobius"/>
    </source>
</evidence>
<organism evidence="2">
    <name type="scientific">CrAss-like virus sp. ctRQZ5</name>
    <dbReference type="NCBI Taxonomy" id="2826824"/>
    <lineage>
        <taxon>Viruses</taxon>
        <taxon>Duplodnaviria</taxon>
        <taxon>Heunggongvirae</taxon>
        <taxon>Uroviricota</taxon>
        <taxon>Caudoviricetes</taxon>
        <taxon>Crassvirales</taxon>
    </lineage>
</organism>